<accession>A0ABU6KQ28</accession>
<proteinExistence type="predicted"/>
<name>A0ABU6KQ28_ENTAS</name>
<organism evidence="1 2">
    <name type="scientific">Enterobacter asburiae</name>
    <dbReference type="NCBI Taxonomy" id="61645"/>
    <lineage>
        <taxon>Bacteria</taxon>
        <taxon>Pseudomonadati</taxon>
        <taxon>Pseudomonadota</taxon>
        <taxon>Gammaproteobacteria</taxon>
        <taxon>Enterobacterales</taxon>
        <taxon>Enterobacteriaceae</taxon>
        <taxon>Enterobacter</taxon>
        <taxon>Enterobacter cloacae complex</taxon>
    </lineage>
</organism>
<evidence type="ECO:0000313" key="2">
    <source>
        <dbReference type="Proteomes" id="UP001175344"/>
    </source>
</evidence>
<dbReference type="RefSeq" id="WP_063217166.1">
    <property type="nucleotide sequence ID" value="NZ_BLWZ01000010.1"/>
</dbReference>
<evidence type="ECO:0000313" key="1">
    <source>
        <dbReference type="EMBL" id="MEC5727996.1"/>
    </source>
</evidence>
<protein>
    <submittedName>
        <fullName evidence="1">Uncharacterized protein</fullName>
    </submittedName>
</protein>
<reference evidence="1 2" key="1">
    <citation type="journal article" date="2023" name="Nat. Commun.">
        <title>Genomic dissection of endemic carbapenem resistance reveals metallo-beta-lactamase dissemination through clonal, plasmid and integron transfer.</title>
        <authorList>
            <person name="Macesic N."/>
            <person name="Hawkey J."/>
            <person name="Vezina B."/>
            <person name="Wisniewski J.A."/>
            <person name="Cottingham H."/>
            <person name="Blakeway L.V."/>
            <person name="Harshegyi T."/>
            <person name="Pragastis K."/>
            <person name="Badoordeen G.Z."/>
            <person name="Dennison A."/>
            <person name="Spelman D.W."/>
            <person name="Jenney A.W.J."/>
            <person name="Peleg A.Y."/>
        </authorList>
    </citation>
    <scope>NUCLEOTIDE SEQUENCE [LARGE SCALE GENOMIC DNA]</scope>
    <source>
        <strain evidence="1 2">CPO239</strain>
    </source>
</reference>
<dbReference type="EMBL" id="JARTQQ020000001">
    <property type="protein sequence ID" value="MEC5727996.1"/>
    <property type="molecule type" value="Genomic_DNA"/>
</dbReference>
<comment type="caution">
    <text evidence="1">The sequence shown here is derived from an EMBL/GenBank/DDBJ whole genome shotgun (WGS) entry which is preliminary data.</text>
</comment>
<sequence>MGKMTFVFEYEDGKEPPVSAGMSFMGGKIVAASFRDALEDNEPVDNEMTSEGLTVDIIVADLNNGGPISSALTGNFSVKRNSRSQI</sequence>
<dbReference type="Proteomes" id="UP001175344">
    <property type="component" value="Unassembled WGS sequence"/>
</dbReference>
<gene>
    <name evidence="1" type="ORF">QAA55_006160</name>
</gene>
<keyword evidence="2" id="KW-1185">Reference proteome</keyword>